<feature type="compositionally biased region" description="Low complexity" evidence="1">
    <location>
        <begin position="137"/>
        <end position="158"/>
    </location>
</feature>
<gene>
    <name evidence="4" type="ORF">HZZ10_02545</name>
</gene>
<dbReference type="EMBL" id="JACBYE010000004">
    <property type="protein sequence ID" value="NYS92412.1"/>
    <property type="molecule type" value="Genomic_DNA"/>
</dbReference>
<reference evidence="4 5" key="1">
    <citation type="submission" date="2020-07" db="EMBL/GenBank/DDBJ databases">
        <title>MOT database genomes.</title>
        <authorList>
            <person name="Joseph S."/>
            <person name="Aduse-Opoku J."/>
            <person name="Hashim A."/>
            <person name="Wade W."/>
            <person name="Curtis M."/>
        </authorList>
    </citation>
    <scope>NUCLEOTIDE SEQUENCE [LARGE SCALE GENOMIC DNA]</scope>
    <source>
        <strain evidence="4 5">DSM 100099</strain>
    </source>
</reference>
<evidence type="ECO:0000259" key="3">
    <source>
        <dbReference type="Pfam" id="PF25591"/>
    </source>
</evidence>
<feature type="compositionally biased region" description="Polar residues" evidence="1">
    <location>
        <begin position="124"/>
        <end position="136"/>
    </location>
</feature>
<accession>A0A853ERP8</accession>
<keyword evidence="2" id="KW-0812">Transmembrane</keyword>
<keyword evidence="2" id="KW-1133">Transmembrane helix</keyword>
<evidence type="ECO:0000313" key="4">
    <source>
        <dbReference type="EMBL" id="NYS92412.1"/>
    </source>
</evidence>
<feature type="region of interest" description="Disordered" evidence="1">
    <location>
        <begin position="1"/>
        <end position="20"/>
    </location>
</feature>
<feature type="compositionally biased region" description="Pro residues" evidence="1">
    <location>
        <begin position="75"/>
        <end position="87"/>
    </location>
</feature>
<dbReference type="Pfam" id="PF25591">
    <property type="entry name" value="LRV_2"/>
    <property type="match status" value="1"/>
</dbReference>
<organism evidence="4 5">
    <name type="scientific">Sanguibacter inulinus</name>
    <dbReference type="NCBI Taxonomy" id="60922"/>
    <lineage>
        <taxon>Bacteria</taxon>
        <taxon>Bacillati</taxon>
        <taxon>Actinomycetota</taxon>
        <taxon>Actinomycetes</taxon>
        <taxon>Micrococcales</taxon>
        <taxon>Sanguibacteraceae</taxon>
        <taxon>Sanguibacter</taxon>
    </lineage>
</organism>
<evidence type="ECO:0000256" key="2">
    <source>
        <dbReference type="SAM" id="Phobius"/>
    </source>
</evidence>
<name>A0A853ERP8_9MICO</name>
<keyword evidence="2" id="KW-0472">Membrane</keyword>
<feature type="compositionally biased region" description="Low complexity" evidence="1">
    <location>
        <begin position="106"/>
        <end position="123"/>
    </location>
</feature>
<dbReference type="RefSeq" id="WP_179912285.1">
    <property type="nucleotide sequence ID" value="NZ_JACBYE010000004.1"/>
</dbReference>
<feature type="region of interest" description="Disordered" evidence="1">
    <location>
        <begin position="61"/>
        <end position="185"/>
    </location>
</feature>
<dbReference type="InterPro" id="IPR057893">
    <property type="entry name" value="LRV_2"/>
</dbReference>
<dbReference type="AlphaFoldDB" id="A0A853ERP8"/>
<keyword evidence="5" id="KW-1185">Reference proteome</keyword>
<feature type="transmembrane region" description="Helical" evidence="2">
    <location>
        <begin position="188"/>
        <end position="212"/>
    </location>
</feature>
<proteinExistence type="predicted"/>
<comment type="caution">
    <text evidence="4">The sequence shown here is derived from an EMBL/GenBank/DDBJ whole genome shotgun (WGS) entry which is preliminary data.</text>
</comment>
<feature type="domain" description="Leucine rich repeat variant" evidence="3">
    <location>
        <begin position="7"/>
        <end position="66"/>
    </location>
</feature>
<evidence type="ECO:0000313" key="5">
    <source>
        <dbReference type="Proteomes" id="UP000561011"/>
    </source>
</evidence>
<dbReference type="Proteomes" id="UP000561011">
    <property type="component" value="Unassembled WGS sequence"/>
</dbReference>
<protein>
    <recommendedName>
        <fullName evidence="3">Leucine rich repeat variant domain-containing protein</fullName>
    </recommendedName>
</protein>
<sequence>MTTPSEFTAATAADPSTPPAVLADIATQRPDLRAAVAANPVAYPELLAWLRAQGDPAVAAAIDARGAQQGTAAGPPAPPAPPVPDWQPTPDVQQGGDAQHTQPVWQKGGQPGQQDQTQQLWQGSPAQQGEQPQQGYPAQSAWQQQTGQPQGYGQQNPQDAGWGQQPPQDAAWGQPPAGTSPKKSRKGLWIGVGAGVLVLLGAGAFAANHFWFSKVGGAATPEEAATQMIEGIAAKDLVSVYGVTSPTEISQLTTAADLFDARMPDGDDVGDLTESYKDYLDALDLALEDLEVSSEDLGDGLAKVSITSGSLTVDADAEKLADATIDLFDEIEKSSLWATLQEQGAEIPSDDEIRTSIDEAIAESLPATVTADDLMLDPADLGGDLGLDLGDDPIAPFLVVVEEGGDWYVSPYLTLAEYSSLAAGVERGEMPGDDLAGAFDSPEAAGEGLVLGIKDYLETGTTSELAKALPLADRRALTLYGDLSSIDDQFFQDFQEDLKDVDVDASFSVRDEKDGVAWLKLESLEVSGSVEGTDFSVTLDAECIEAEADGETVEGCADQVPLLEELGVTDLSLVAVEEDGSWYMSGAATWGDSSGLILSNVLRLKDEGKLDDPQWLEDSLGDLADMF</sequence>
<evidence type="ECO:0000256" key="1">
    <source>
        <dbReference type="SAM" id="MobiDB-lite"/>
    </source>
</evidence>